<dbReference type="InterPro" id="IPR014942">
    <property type="entry name" value="AbiEii"/>
</dbReference>
<accession>A0A075P0F2</accession>
<dbReference type="Gene3D" id="3.10.450.620">
    <property type="entry name" value="JHP933, nucleotidyltransferase-like core domain"/>
    <property type="match status" value="1"/>
</dbReference>
<dbReference type="GeneID" id="78255591"/>
<dbReference type="Proteomes" id="UP000056090">
    <property type="component" value="Chromosome"/>
</dbReference>
<gene>
    <name evidence="1" type="ORF">EP13_11830</name>
</gene>
<dbReference type="eggNOG" id="COG2253">
    <property type="taxonomic scope" value="Bacteria"/>
</dbReference>
<dbReference type="Pfam" id="PF08843">
    <property type="entry name" value="AbiEii"/>
    <property type="match status" value="1"/>
</dbReference>
<organism evidence="1 2">
    <name type="scientific">Alteromonas australica</name>
    <dbReference type="NCBI Taxonomy" id="589873"/>
    <lineage>
        <taxon>Bacteria</taxon>
        <taxon>Pseudomonadati</taxon>
        <taxon>Pseudomonadota</taxon>
        <taxon>Gammaproteobacteria</taxon>
        <taxon>Alteromonadales</taxon>
        <taxon>Alteromonadaceae</taxon>
        <taxon>Alteromonas/Salinimonas group</taxon>
        <taxon>Alteromonas</taxon>
    </lineage>
</organism>
<keyword evidence="2" id="KW-1185">Reference proteome</keyword>
<dbReference type="EMBL" id="CP008849">
    <property type="protein sequence ID" value="AIF99316.1"/>
    <property type="molecule type" value="Genomic_DNA"/>
</dbReference>
<name>A0A075P0F2_9ALTE</name>
<dbReference type="KEGG" id="aal:EP13_11830"/>
<proteinExistence type="predicted"/>
<protein>
    <submittedName>
        <fullName evidence="1">Pyrophosphatase</fullName>
    </submittedName>
</protein>
<evidence type="ECO:0000313" key="2">
    <source>
        <dbReference type="Proteomes" id="UP000056090"/>
    </source>
</evidence>
<evidence type="ECO:0000313" key="1">
    <source>
        <dbReference type="EMBL" id="AIF99316.1"/>
    </source>
</evidence>
<reference evidence="1 2" key="1">
    <citation type="submission" date="2014-06" db="EMBL/GenBank/DDBJ databases">
        <title>Genomes of Alteromonas australica, a world apart.</title>
        <authorList>
            <person name="Gonzaga A."/>
            <person name="Lopez-Perez M."/>
            <person name="Rodriguez-Valera F."/>
        </authorList>
    </citation>
    <scope>NUCLEOTIDE SEQUENCE [LARGE SCALE GENOMIC DNA]</scope>
    <source>
        <strain evidence="1 2">H 17</strain>
    </source>
</reference>
<sequence length="330" mass="37856">MSTKLDSSLFVDVADAIGLGNPAIVEKDYYVVQLLKHLSIIEFEHHQLVFTGGTALAKSVIKTYRMSEDIDIKLVPNNVFNNLTSRSARRKARKAVKQHIEFLISEGGTFSIEEQATVKDEYRYFSFDIRYPQAYQQAPCLRPFIKLEFIESDLLDEAESKSIQSIYAEVLKSDIEVKNMECAAILETQAEKLLSMMRRTASVARNHERDDDETLIRHIYDTYHIQKAQPANIEALSNVVTIAIELDVERFGNQHPQMVESPIDELCFGLQLLTDDPKFEERYNSYVSPMVYAESPVNWDNALAVFTKLANEVFQCIREDSLNRPDFSRH</sequence>
<dbReference type="RefSeq" id="WP_044057417.1">
    <property type="nucleotide sequence ID" value="NZ_CBCSKJ010000003.1"/>
</dbReference>
<dbReference type="AlphaFoldDB" id="A0A075P0F2"/>